<sequence>MLGVPSTHSKTMSEFVKGEFETGGTDTVSCSHRQLAIERRCSKDCFTLGISHCVDSRL</sequence>
<evidence type="ECO:0000313" key="1">
    <source>
        <dbReference type="EMBL" id="JAH29749.1"/>
    </source>
</evidence>
<dbReference type="AlphaFoldDB" id="A0A0E9RKZ3"/>
<dbReference type="EMBL" id="GBXM01078828">
    <property type="protein sequence ID" value="JAH29749.1"/>
    <property type="molecule type" value="Transcribed_RNA"/>
</dbReference>
<organism evidence="1">
    <name type="scientific">Anguilla anguilla</name>
    <name type="common">European freshwater eel</name>
    <name type="synonym">Muraena anguilla</name>
    <dbReference type="NCBI Taxonomy" id="7936"/>
    <lineage>
        <taxon>Eukaryota</taxon>
        <taxon>Metazoa</taxon>
        <taxon>Chordata</taxon>
        <taxon>Craniata</taxon>
        <taxon>Vertebrata</taxon>
        <taxon>Euteleostomi</taxon>
        <taxon>Actinopterygii</taxon>
        <taxon>Neopterygii</taxon>
        <taxon>Teleostei</taxon>
        <taxon>Anguilliformes</taxon>
        <taxon>Anguillidae</taxon>
        <taxon>Anguilla</taxon>
    </lineage>
</organism>
<reference evidence="1" key="1">
    <citation type="submission" date="2014-11" db="EMBL/GenBank/DDBJ databases">
        <authorList>
            <person name="Amaro Gonzalez C."/>
        </authorList>
    </citation>
    <scope>NUCLEOTIDE SEQUENCE</scope>
</reference>
<proteinExistence type="predicted"/>
<name>A0A0E9RKZ3_ANGAN</name>
<accession>A0A0E9RKZ3</accession>
<reference evidence="1" key="2">
    <citation type="journal article" date="2015" name="Fish Shellfish Immunol.">
        <title>Early steps in the European eel (Anguilla anguilla)-Vibrio vulnificus interaction in the gills: Role of the RtxA13 toxin.</title>
        <authorList>
            <person name="Callol A."/>
            <person name="Pajuelo D."/>
            <person name="Ebbesson L."/>
            <person name="Teles M."/>
            <person name="MacKenzie S."/>
            <person name="Amaro C."/>
        </authorList>
    </citation>
    <scope>NUCLEOTIDE SEQUENCE</scope>
</reference>
<protein>
    <submittedName>
        <fullName evidence="1">Uncharacterized protein</fullName>
    </submittedName>
</protein>